<protein>
    <submittedName>
        <fullName evidence="1">Uncharacterized protein</fullName>
    </submittedName>
</protein>
<keyword evidence="2" id="KW-1185">Reference proteome</keyword>
<reference evidence="2" key="1">
    <citation type="journal article" date="2019" name="Int. J. Syst. Evol. Microbiol.">
        <title>The Global Catalogue of Microorganisms (GCM) 10K type strain sequencing project: providing services to taxonomists for standard genome sequencing and annotation.</title>
        <authorList>
            <consortium name="The Broad Institute Genomics Platform"/>
            <consortium name="The Broad Institute Genome Sequencing Center for Infectious Disease"/>
            <person name="Wu L."/>
            <person name="Ma J."/>
        </authorList>
    </citation>
    <scope>NUCLEOTIDE SEQUENCE [LARGE SCALE GENOMIC DNA]</scope>
    <source>
        <strain evidence="2">CCM 8479</strain>
    </source>
</reference>
<name>A0ABW0DIS7_STRFI</name>
<organism evidence="1 2">
    <name type="scientific">Streptomyces fimbriatus</name>
    <dbReference type="NCBI Taxonomy" id="68197"/>
    <lineage>
        <taxon>Bacteria</taxon>
        <taxon>Bacillati</taxon>
        <taxon>Actinomycetota</taxon>
        <taxon>Actinomycetes</taxon>
        <taxon>Kitasatosporales</taxon>
        <taxon>Streptomycetaceae</taxon>
        <taxon>Streptomyces</taxon>
    </lineage>
</organism>
<gene>
    <name evidence="1" type="ORF">ACFPN6_32210</name>
</gene>
<accession>A0ABW0DIS7</accession>
<dbReference type="RefSeq" id="WP_344644108.1">
    <property type="nucleotide sequence ID" value="NZ_BAAASS010000006.1"/>
</dbReference>
<comment type="caution">
    <text evidence="1">The sequence shown here is derived from an EMBL/GenBank/DDBJ whole genome shotgun (WGS) entry which is preliminary data.</text>
</comment>
<evidence type="ECO:0000313" key="2">
    <source>
        <dbReference type="Proteomes" id="UP001596156"/>
    </source>
</evidence>
<evidence type="ECO:0000313" key="1">
    <source>
        <dbReference type="EMBL" id="MFC5229135.1"/>
    </source>
</evidence>
<dbReference type="EMBL" id="JBHSKL010000047">
    <property type="protein sequence ID" value="MFC5229135.1"/>
    <property type="molecule type" value="Genomic_DNA"/>
</dbReference>
<proteinExistence type="predicted"/>
<dbReference type="Proteomes" id="UP001596156">
    <property type="component" value="Unassembled WGS sequence"/>
</dbReference>
<sequence length="275" mass="29850">MAGRTVSDPFDAVSPVPVDPYALWRDALAEADRVFASSPALGRPVGGCTHCTPESDLLLLGGDPAAVPDDVLGYFTRETANHWDEDQYPVLWRRLMPRALRSWGPDGHGTEPSLELGHLGAHGAGLTGWPAPERAAVERAFRALLAVALVDGRPAGDVTDLVEGIAHATGGLRPWLDHLAALPGPAADAGLVRLAFSWATDLLWEDFRFSWWYDGDPRVLAAWLPALRPRVAGFAARHPRCKTASDTLIAIDRLDAGDHSPWTYPYGLQEYLRLA</sequence>